<dbReference type="AlphaFoldDB" id="A0A0D6EQS4"/>
<keyword evidence="4 7" id="KW-1133">Transmembrane helix</keyword>
<feature type="transmembrane region" description="Helical" evidence="7">
    <location>
        <begin position="545"/>
        <end position="564"/>
    </location>
</feature>
<dbReference type="PROSITE" id="PS51380">
    <property type="entry name" value="EXS"/>
    <property type="match status" value="1"/>
</dbReference>
<feature type="domain" description="SPX" evidence="9">
    <location>
        <begin position="1"/>
        <end position="408"/>
    </location>
</feature>
<dbReference type="EMBL" id="CENE01000026">
    <property type="protein sequence ID" value="CEQ42437.1"/>
    <property type="molecule type" value="Genomic_DNA"/>
</dbReference>
<dbReference type="PANTHER" id="PTHR10783">
    <property type="entry name" value="XENOTROPIC AND POLYTROPIC RETROVIRUS RECEPTOR 1-RELATED"/>
    <property type="match status" value="1"/>
</dbReference>
<keyword evidence="11" id="KW-1185">Reference proteome</keyword>
<dbReference type="PROSITE" id="PS51382">
    <property type="entry name" value="SPX"/>
    <property type="match status" value="1"/>
</dbReference>
<evidence type="ECO:0000256" key="3">
    <source>
        <dbReference type="ARBA" id="ARBA00022692"/>
    </source>
</evidence>
<feature type="compositionally biased region" description="Basic and acidic residues" evidence="6">
    <location>
        <begin position="1021"/>
        <end position="1034"/>
    </location>
</feature>
<evidence type="ECO:0000256" key="7">
    <source>
        <dbReference type="SAM" id="Phobius"/>
    </source>
</evidence>
<dbReference type="Pfam" id="PF03105">
    <property type="entry name" value="SPX"/>
    <property type="match status" value="1"/>
</dbReference>
<dbReference type="GO" id="GO:0006817">
    <property type="term" value="P:phosphate ion transport"/>
    <property type="evidence" value="ECO:0007669"/>
    <property type="project" value="TreeGrafter"/>
</dbReference>
<evidence type="ECO:0000259" key="8">
    <source>
        <dbReference type="PROSITE" id="PS51380"/>
    </source>
</evidence>
<dbReference type="PANTHER" id="PTHR10783:SF103">
    <property type="entry name" value="SOLUTE CARRIER FAMILY 53 MEMBER 1"/>
    <property type="match status" value="1"/>
</dbReference>
<feature type="compositionally biased region" description="Basic and acidic residues" evidence="6">
    <location>
        <begin position="137"/>
        <end position="151"/>
    </location>
</feature>
<evidence type="ECO:0000256" key="4">
    <source>
        <dbReference type="ARBA" id="ARBA00022989"/>
    </source>
</evidence>
<keyword evidence="5 7" id="KW-0472">Membrane</keyword>
<feature type="compositionally biased region" description="Polar residues" evidence="6">
    <location>
        <begin position="121"/>
        <end position="136"/>
    </location>
</feature>
<gene>
    <name evidence="10" type="primary">SPOSA6832_04247</name>
</gene>
<keyword evidence="3 7" id="KW-0812">Transmembrane</keyword>
<dbReference type="GO" id="GO:0016036">
    <property type="term" value="P:cellular response to phosphate starvation"/>
    <property type="evidence" value="ECO:0007669"/>
    <property type="project" value="TreeGrafter"/>
</dbReference>
<dbReference type="CDD" id="cd14475">
    <property type="entry name" value="SPX_SYG1_like"/>
    <property type="match status" value="1"/>
</dbReference>
<dbReference type="OrthoDB" id="9970435at2759"/>
<reference evidence="11" key="1">
    <citation type="submission" date="2015-02" db="EMBL/GenBank/DDBJ databases">
        <authorList>
            <person name="Gon?alves P."/>
        </authorList>
    </citation>
    <scope>NUCLEOTIDE SEQUENCE [LARGE SCALE GENOMIC DNA]</scope>
</reference>
<feature type="region of interest" description="Disordered" evidence="6">
    <location>
        <begin position="918"/>
        <end position="1034"/>
    </location>
</feature>
<organism evidence="10 11">
    <name type="scientific">Sporidiobolus salmonicolor</name>
    <name type="common">Yeast-like fungus</name>
    <name type="synonym">Sporobolomyces salmonicolor</name>
    <dbReference type="NCBI Taxonomy" id="5005"/>
    <lineage>
        <taxon>Eukaryota</taxon>
        <taxon>Fungi</taxon>
        <taxon>Dikarya</taxon>
        <taxon>Basidiomycota</taxon>
        <taxon>Pucciniomycotina</taxon>
        <taxon>Microbotryomycetes</taxon>
        <taxon>Sporidiobolales</taxon>
        <taxon>Sporidiobolaceae</taxon>
        <taxon>Sporobolomyces</taxon>
    </lineage>
</organism>
<evidence type="ECO:0000259" key="9">
    <source>
        <dbReference type="PROSITE" id="PS51382"/>
    </source>
</evidence>
<feature type="compositionally biased region" description="Polar residues" evidence="6">
    <location>
        <begin position="156"/>
        <end position="175"/>
    </location>
</feature>
<dbReference type="GO" id="GO:0005886">
    <property type="term" value="C:plasma membrane"/>
    <property type="evidence" value="ECO:0007669"/>
    <property type="project" value="TreeGrafter"/>
</dbReference>
<dbReference type="GO" id="GO:0005794">
    <property type="term" value="C:Golgi apparatus"/>
    <property type="evidence" value="ECO:0007669"/>
    <property type="project" value="TreeGrafter"/>
</dbReference>
<dbReference type="InterPro" id="IPR004331">
    <property type="entry name" value="SPX_dom"/>
</dbReference>
<dbReference type="Pfam" id="PF03124">
    <property type="entry name" value="EXS"/>
    <property type="match status" value="1"/>
</dbReference>
<name>A0A0D6EQS4_SPOSA</name>
<evidence type="ECO:0000256" key="6">
    <source>
        <dbReference type="SAM" id="MobiDB-lite"/>
    </source>
</evidence>
<feature type="compositionally biased region" description="Basic residues" evidence="6">
    <location>
        <begin position="942"/>
        <end position="956"/>
    </location>
</feature>
<feature type="domain" description="EXS" evidence="8">
    <location>
        <begin position="658"/>
        <end position="857"/>
    </location>
</feature>
<evidence type="ECO:0000256" key="1">
    <source>
        <dbReference type="ARBA" id="ARBA00004141"/>
    </source>
</evidence>
<feature type="transmembrane region" description="Helical" evidence="7">
    <location>
        <begin position="692"/>
        <end position="711"/>
    </location>
</feature>
<evidence type="ECO:0000256" key="5">
    <source>
        <dbReference type="ARBA" id="ARBA00023136"/>
    </source>
</evidence>
<dbReference type="InterPro" id="IPR004342">
    <property type="entry name" value="EXS_C"/>
</dbReference>
<feature type="compositionally biased region" description="Basic residues" evidence="6">
    <location>
        <begin position="339"/>
        <end position="348"/>
    </location>
</feature>
<feature type="transmembrane region" description="Helical" evidence="7">
    <location>
        <begin position="576"/>
        <end position="597"/>
    </location>
</feature>
<feature type="compositionally biased region" description="Basic and acidic residues" evidence="6">
    <location>
        <begin position="93"/>
        <end position="106"/>
    </location>
</feature>
<protein>
    <submittedName>
        <fullName evidence="10">SPOSA6832_04247-mRNA-1:cds</fullName>
    </submittedName>
</protein>
<feature type="compositionally biased region" description="Polar residues" evidence="6">
    <location>
        <begin position="961"/>
        <end position="971"/>
    </location>
</feature>
<feature type="region of interest" description="Disordered" evidence="6">
    <location>
        <begin position="30"/>
        <end position="178"/>
    </location>
</feature>
<feature type="transmembrane region" description="Helical" evidence="7">
    <location>
        <begin position="731"/>
        <end position="755"/>
    </location>
</feature>
<sequence length="1055" mass="120364">MKYARYLASHSIDEWRRAYIDYRQLKKQIGRAEDELSEIDEGNPPSGGTGLPQRKKSKDHVPKRPLLGREEIEAARDLERGREGDTVADVVDEGAKESEARPRGDVGRPPTLPEQAGSRFSPVSSPLASPGVSHTSDFSREHSDETHHTDTRLVPTRSNASGQSRRPSSRHSSTDFFKAGDRFKPAAQQNLKRWRPGFSPDIDLAEITQRLPHQCRRFFTLLDRELEKVEGFYADREGEMLKRFEELSAQWQELANHKKEYQEFRSRELHAPQVLTSILPRRAPALPGTSLIRRTLASRSPDSALPSGNGHATTDDRRRNGARPSPNGTGEAAGDRGAKLPRTRKAYMHGRPEDYTKARSRLKLATFEYYRSLGMLKSYRVLNRTGFAKALKKYEKATGIPCANQYTKKVDAAHFVSSPKLDELIRQTEDAFATVFEHGDRKRALERLRDFGQKKHHHFAAWRAGMLMGAGLPLMIEGLVKSFQADTRLSIPYWAGLLQLFGACFLPVFFSLAFFLNLAAWSVGRINYVLIFELDVRSKLDYHQFLEIPATLYFILSLFFWAAFNNFWPDHIAPSAYPLAWLVVALVLLLNPFPVFYPSTRWWMLRSMCRVVTSGLVDVRFRDFFLGDELNSIYYSVYNLGFLYCAYNKGWPSETESICSTNRTWTTPVLASLPPFFRLGQSLRRYLDSDGLVLHLLNMGKYSASIAYFWFYFNWRIYETTTGVSETWRLALFIVFASINSIYVSTWDILMDWSLGHRNPKHPWLRQELGFFKDRWQIYYVLAVVNVVLRFSWVFYLAPHPSPAVQSYTIALIEAARRIMWNTFRVEAEHIGNRDGFRVTRDVALPYVTASSPEATGHLAEDEDDDDAEAALHRLLPPRQRVFATLHQLHAALVDNFAPIVDLVAARPWFVRRQHETAEGTNEGVTVEDEQRRRGYPLPMTTRRRRDKVKKRRKRARTIEGESSSGTQGSANEDDARRNVADGEDAVEGDVELEEEEDAAAEETEATKVDSSESRPTSTERMAHKASDSDVDEELRRGMAEVEGMTAFAEKAGKA</sequence>
<feature type="compositionally biased region" description="Basic and acidic residues" evidence="6">
    <location>
        <begin position="59"/>
        <end position="85"/>
    </location>
</feature>
<evidence type="ECO:0000313" key="11">
    <source>
        <dbReference type="Proteomes" id="UP000243876"/>
    </source>
</evidence>
<comment type="similarity">
    <text evidence="2">Belongs to the SYG1 (TC 2.A.94) family.</text>
</comment>
<dbReference type="GO" id="GO:0000822">
    <property type="term" value="F:inositol hexakisphosphate binding"/>
    <property type="evidence" value="ECO:0007669"/>
    <property type="project" value="TreeGrafter"/>
</dbReference>
<evidence type="ECO:0000256" key="2">
    <source>
        <dbReference type="ARBA" id="ARBA00009665"/>
    </source>
</evidence>
<feature type="transmembrane region" description="Helical" evidence="7">
    <location>
        <begin position="500"/>
        <end position="524"/>
    </location>
</feature>
<dbReference type="Proteomes" id="UP000243876">
    <property type="component" value="Unassembled WGS sequence"/>
</dbReference>
<accession>A0A0D6EQS4</accession>
<proteinExistence type="inferred from homology"/>
<feature type="transmembrane region" description="Helical" evidence="7">
    <location>
        <begin position="776"/>
        <end position="798"/>
    </location>
</feature>
<feature type="compositionally biased region" description="Acidic residues" evidence="6">
    <location>
        <begin position="982"/>
        <end position="1004"/>
    </location>
</feature>
<feature type="region of interest" description="Disordered" evidence="6">
    <location>
        <begin position="297"/>
        <end position="351"/>
    </location>
</feature>
<comment type="subcellular location">
    <subcellularLocation>
        <location evidence="1">Membrane</location>
        <topology evidence="1">Multi-pass membrane protein</topology>
    </subcellularLocation>
</comment>
<evidence type="ECO:0000313" key="10">
    <source>
        <dbReference type="EMBL" id="CEQ42437.1"/>
    </source>
</evidence>